<feature type="region of interest" description="Disordered" evidence="1">
    <location>
        <begin position="250"/>
        <end position="283"/>
    </location>
</feature>
<evidence type="ECO:0000313" key="3">
    <source>
        <dbReference type="EMBL" id="POM77412.1"/>
    </source>
</evidence>
<feature type="non-terminal residue" evidence="3">
    <location>
        <position position="310"/>
    </location>
</feature>
<organism evidence="3 4">
    <name type="scientific">Phytophthora palmivora</name>
    <dbReference type="NCBI Taxonomy" id="4796"/>
    <lineage>
        <taxon>Eukaryota</taxon>
        <taxon>Sar</taxon>
        <taxon>Stramenopiles</taxon>
        <taxon>Oomycota</taxon>
        <taxon>Peronosporomycetes</taxon>
        <taxon>Peronosporales</taxon>
        <taxon>Peronosporaceae</taxon>
        <taxon>Phytophthora</taxon>
    </lineage>
</organism>
<gene>
    <name evidence="3" type="ORF">PHPALM_5206</name>
</gene>
<evidence type="ECO:0000313" key="4">
    <source>
        <dbReference type="Proteomes" id="UP000237271"/>
    </source>
</evidence>
<dbReference type="OrthoDB" id="99432at2759"/>
<proteinExistence type="predicted"/>
<evidence type="ECO:0000256" key="1">
    <source>
        <dbReference type="SAM" id="MobiDB-lite"/>
    </source>
</evidence>
<dbReference type="PANTHER" id="PTHR34409">
    <property type="entry name" value="SET DOMAIN-CONTAINING PROTEIN"/>
    <property type="match status" value="1"/>
</dbReference>
<accession>A0A2P4YHW8</accession>
<reference evidence="3 4" key="1">
    <citation type="journal article" date="2017" name="Genome Biol. Evol.">
        <title>Phytophthora megakarya and P. palmivora, closely related causal agents of cacao black pod rot, underwent increases in genome sizes and gene numbers by different mechanisms.</title>
        <authorList>
            <person name="Ali S.S."/>
            <person name="Shao J."/>
            <person name="Lary D.J."/>
            <person name="Kronmiller B."/>
            <person name="Shen D."/>
            <person name="Strem M.D."/>
            <person name="Amoako-Attah I."/>
            <person name="Akrofi A.Y."/>
            <person name="Begoude B.A."/>
            <person name="Ten Hoopen G.M."/>
            <person name="Coulibaly K."/>
            <person name="Kebe B.I."/>
            <person name="Melnick R.L."/>
            <person name="Guiltinan M.J."/>
            <person name="Tyler B.M."/>
            <person name="Meinhardt L.W."/>
            <person name="Bailey B.A."/>
        </authorList>
    </citation>
    <scope>NUCLEOTIDE SEQUENCE [LARGE SCALE GENOMIC DNA]</scope>
    <source>
        <strain evidence="4">sbr112.9</strain>
    </source>
</reference>
<feature type="domain" description="Myb-like" evidence="2">
    <location>
        <begin position="120"/>
        <end position="182"/>
    </location>
</feature>
<sequence length="310" mass="35265">MSREELLPHQRRGGRVRGAEGYHKEDVVALLKCVRSVVPTTTEEWDQVLDEYRQTHATPNTRAQRDTHSIKVKFKQLARLYKRDMVSRPEIQEAGEILELIESKMANGNWLQRRGGRTKGAEGFTPEDSQALLEIVRKFLPLYRRDWEDVAEEYCREYAVPHERVTRDGVSLKNKFRNWLKDDTGNLPRSEVMEALAIQNEMDTKVKQIAKSTASEDRGIIEDVDERGAKSEVGDYEIVEDVDERQGDEVTMKKMANGESTTSSEGGDKSPAPEIKKRGRALGSEGYTKTDVQALLACVKEVLPVVQSDW</sequence>
<dbReference type="CDD" id="cd00167">
    <property type="entry name" value="SANT"/>
    <property type="match status" value="1"/>
</dbReference>
<evidence type="ECO:0000259" key="2">
    <source>
        <dbReference type="SMART" id="SM00717"/>
    </source>
</evidence>
<dbReference type="EMBL" id="NCKW01002635">
    <property type="protein sequence ID" value="POM77412.1"/>
    <property type="molecule type" value="Genomic_DNA"/>
</dbReference>
<dbReference type="AlphaFoldDB" id="A0A2P4YHW8"/>
<dbReference type="Gene3D" id="1.10.10.60">
    <property type="entry name" value="Homeodomain-like"/>
    <property type="match status" value="1"/>
</dbReference>
<protein>
    <recommendedName>
        <fullName evidence="2">Myb-like domain-containing protein</fullName>
    </recommendedName>
</protein>
<dbReference type="SMART" id="SM00717">
    <property type="entry name" value="SANT"/>
    <property type="match status" value="1"/>
</dbReference>
<dbReference type="PANTHER" id="PTHR34409:SF1">
    <property type="entry name" value="MYB-LIKE DOMAIN-CONTAINING PROTEIN"/>
    <property type="match status" value="1"/>
</dbReference>
<dbReference type="InterPro" id="IPR001005">
    <property type="entry name" value="SANT/Myb"/>
</dbReference>
<comment type="caution">
    <text evidence="3">The sequence shown here is derived from an EMBL/GenBank/DDBJ whole genome shotgun (WGS) entry which is preliminary data.</text>
</comment>
<keyword evidence="4" id="KW-1185">Reference proteome</keyword>
<dbReference type="Proteomes" id="UP000237271">
    <property type="component" value="Unassembled WGS sequence"/>
</dbReference>
<name>A0A2P4YHW8_9STRA</name>